<evidence type="ECO:0000313" key="3">
    <source>
        <dbReference type="Proteomes" id="UP000734854"/>
    </source>
</evidence>
<accession>A0A8J5GIL5</accession>
<dbReference type="AlphaFoldDB" id="A0A8J5GIL5"/>
<reference evidence="2 3" key="1">
    <citation type="submission" date="2020-08" db="EMBL/GenBank/DDBJ databases">
        <title>Plant Genome Project.</title>
        <authorList>
            <person name="Zhang R.-G."/>
        </authorList>
    </citation>
    <scope>NUCLEOTIDE SEQUENCE [LARGE SCALE GENOMIC DNA]</scope>
    <source>
        <tissue evidence="2">Rhizome</tissue>
    </source>
</reference>
<dbReference type="GO" id="GO:0006509">
    <property type="term" value="P:membrane protein ectodomain proteolysis"/>
    <property type="evidence" value="ECO:0007669"/>
    <property type="project" value="TreeGrafter"/>
</dbReference>
<dbReference type="GO" id="GO:0042500">
    <property type="term" value="F:aspartic endopeptidase activity, intramembrane cleaving"/>
    <property type="evidence" value="ECO:0007669"/>
    <property type="project" value="InterPro"/>
</dbReference>
<dbReference type="Pfam" id="PF01080">
    <property type="entry name" value="Presenilin"/>
    <property type="match status" value="1"/>
</dbReference>
<comment type="caution">
    <text evidence="2">The sequence shown here is derived from an EMBL/GenBank/DDBJ whole genome shotgun (WGS) entry which is preliminary data.</text>
</comment>
<name>A0A8J5GIL5_ZINOF</name>
<dbReference type="InterPro" id="IPR001108">
    <property type="entry name" value="Peptidase_A22A"/>
</dbReference>
<dbReference type="PANTHER" id="PTHR10202:SF13">
    <property type="entry name" value="PRESENILIN HOMOLOG"/>
    <property type="match status" value="1"/>
</dbReference>
<sequence length="185" mass="20113">MSKVLDLGDGRGARGTTWALLIAMSLYNLAGVLLPSGPLRLLLELAITRDEVLPAFEGRRAEPSGGEKEAVERKEEYATYSSSSLNGLEAEIPNPRSQEANLVIAREAASIPAATSPLLQQQLKRHKEEDAEGIGLAPFASPSSAHHARYALLSLGEVFIGSVYRLVFNEPIDVLAWHFCRKGNY</sequence>
<gene>
    <name evidence="2" type="ORF">ZIOFF_042072</name>
</gene>
<dbReference type="GO" id="GO:0016485">
    <property type="term" value="P:protein processing"/>
    <property type="evidence" value="ECO:0007669"/>
    <property type="project" value="InterPro"/>
</dbReference>
<evidence type="ECO:0000256" key="1">
    <source>
        <dbReference type="SAM" id="Phobius"/>
    </source>
</evidence>
<dbReference type="EMBL" id="JACMSC010000011">
    <property type="protein sequence ID" value="KAG6502183.1"/>
    <property type="molecule type" value="Genomic_DNA"/>
</dbReference>
<keyword evidence="3" id="KW-1185">Reference proteome</keyword>
<dbReference type="GO" id="GO:0070765">
    <property type="term" value="C:gamma-secretase complex"/>
    <property type="evidence" value="ECO:0007669"/>
    <property type="project" value="TreeGrafter"/>
</dbReference>
<organism evidence="2 3">
    <name type="scientific">Zingiber officinale</name>
    <name type="common">Ginger</name>
    <name type="synonym">Amomum zingiber</name>
    <dbReference type="NCBI Taxonomy" id="94328"/>
    <lineage>
        <taxon>Eukaryota</taxon>
        <taxon>Viridiplantae</taxon>
        <taxon>Streptophyta</taxon>
        <taxon>Embryophyta</taxon>
        <taxon>Tracheophyta</taxon>
        <taxon>Spermatophyta</taxon>
        <taxon>Magnoliopsida</taxon>
        <taxon>Liliopsida</taxon>
        <taxon>Zingiberales</taxon>
        <taxon>Zingiberaceae</taxon>
        <taxon>Zingiber</taxon>
    </lineage>
</organism>
<evidence type="ECO:0000313" key="2">
    <source>
        <dbReference type="EMBL" id="KAG6502183.1"/>
    </source>
</evidence>
<protein>
    <submittedName>
        <fullName evidence="2">Uncharacterized protein</fullName>
    </submittedName>
</protein>
<dbReference type="Proteomes" id="UP000734854">
    <property type="component" value="Unassembled WGS sequence"/>
</dbReference>
<keyword evidence="1" id="KW-0812">Transmembrane</keyword>
<keyword evidence="1" id="KW-0472">Membrane</keyword>
<dbReference type="PANTHER" id="PTHR10202">
    <property type="entry name" value="PRESENILIN"/>
    <property type="match status" value="1"/>
</dbReference>
<proteinExistence type="predicted"/>
<feature type="transmembrane region" description="Helical" evidence="1">
    <location>
        <begin position="15"/>
        <end position="34"/>
    </location>
</feature>
<keyword evidence="1" id="KW-1133">Transmembrane helix</keyword>